<evidence type="ECO:0000256" key="6">
    <source>
        <dbReference type="ARBA" id="ARBA00022989"/>
    </source>
</evidence>
<dbReference type="AlphaFoldDB" id="A0A420WPE7"/>
<dbReference type="GO" id="GO:0022857">
    <property type="term" value="F:transmembrane transporter activity"/>
    <property type="evidence" value="ECO:0007669"/>
    <property type="project" value="UniProtKB-UniRule"/>
</dbReference>
<evidence type="ECO:0000313" key="11">
    <source>
        <dbReference type="EMBL" id="RKQ72735.1"/>
    </source>
</evidence>
<keyword evidence="2 9" id="KW-0813">Transport</keyword>
<sequence>MQLYVRTVTALSRLCGIAAVLMILASVIIVCQMIFVRTVLQESAIWQSEFVTFILVAATFVGSPYVLLTKGHVNVDLLPLYLSHRWRVRLAFVASVIALGFCLLVLWNGIEWWWEAYDGGWTTDSMWRARLWIYYAALPIGMGVLCLQYIADIYCLLTGRDMPFGMEPEQHS</sequence>
<evidence type="ECO:0000313" key="12">
    <source>
        <dbReference type="Proteomes" id="UP000277424"/>
    </source>
</evidence>
<comment type="subcellular location">
    <subcellularLocation>
        <location evidence="1 9">Cell inner membrane</location>
        <topology evidence="1 9">Multi-pass membrane protein</topology>
    </subcellularLocation>
</comment>
<evidence type="ECO:0000256" key="9">
    <source>
        <dbReference type="RuleBase" id="RU369079"/>
    </source>
</evidence>
<evidence type="ECO:0000256" key="1">
    <source>
        <dbReference type="ARBA" id="ARBA00004429"/>
    </source>
</evidence>
<dbReference type="GO" id="GO:0005886">
    <property type="term" value="C:plasma membrane"/>
    <property type="evidence" value="ECO:0007669"/>
    <property type="project" value="UniProtKB-SubCell"/>
</dbReference>
<keyword evidence="4 9" id="KW-0997">Cell inner membrane</keyword>
<feature type="transmembrane region" description="Helical" evidence="9">
    <location>
        <begin position="12"/>
        <end position="35"/>
    </location>
</feature>
<evidence type="ECO:0000256" key="2">
    <source>
        <dbReference type="ARBA" id="ARBA00022448"/>
    </source>
</evidence>
<keyword evidence="6 9" id="KW-1133">Transmembrane helix</keyword>
<organism evidence="11 12">
    <name type="scientific">Oceanibaculum indicum</name>
    <dbReference type="NCBI Taxonomy" id="526216"/>
    <lineage>
        <taxon>Bacteria</taxon>
        <taxon>Pseudomonadati</taxon>
        <taxon>Pseudomonadota</taxon>
        <taxon>Alphaproteobacteria</taxon>
        <taxon>Rhodospirillales</taxon>
        <taxon>Oceanibaculaceae</taxon>
        <taxon>Oceanibaculum</taxon>
    </lineage>
</organism>
<keyword evidence="3" id="KW-1003">Cell membrane</keyword>
<feature type="domain" description="Tripartite ATP-independent periplasmic transporters DctQ component" evidence="10">
    <location>
        <begin position="27"/>
        <end position="158"/>
    </location>
</feature>
<dbReference type="OrthoDB" id="7159137at2"/>
<keyword evidence="7 9" id="KW-0472">Membrane</keyword>
<evidence type="ECO:0000259" key="10">
    <source>
        <dbReference type="Pfam" id="PF04290"/>
    </source>
</evidence>
<evidence type="ECO:0000256" key="7">
    <source>
        <dbReference type="ARBA" id="ARBA00023136"/>
    </source>
</evidence>
<evidence type="ECO:0000256" key="5">
    <source>
        <dbReference type="ARBA" id="ARBA00022692"/>
    </source>
</evidence>
<dbReference type="RefSeq" id="WP_121217294.1">
    <property type="nucleotide sequence ID" value="NZ_RBIG01000001.1"/>
</dbReference>
<comment type="function">
    <text evidence="9">Part of the tripartite ATP-independent periplasmic (TRAP) transport system.</text>
</comment>
<dbReference type="InterPro" id="IPR055348">
    <property type="entry name" value="DctQ"/>
</dbReference>
<comment type="similarity">
    <text evidence="8 9">Belongs to the TRAP transporter small permease family.</text>
</comment>
<feature type="transmembrane region" description="Helical" evidence="9">
    <location>
        <begin position="50"/>
        <end position="68"/>
    </location>
</feature>
<evidence type="ECO:0000256" key="8">
    <source>
        <dbReference type="ARBA" id="ARBA00038436"/>
    </source>
</evidence>
<dbReference type="InterPro" id="IPR007387">
    <property type="entry name" value="TRAP_DctQ"/>
</dbReference>
<reference evidence="11 12" key="1">
    <citation type="submission" date="2018-10" db="EMBL/GenBank/DDBJ databases">
        <title>Comparative analysis of microorganisms from saline springs in Andes Mountain Range, Colombia.</title>
        <authorList>
            <person name="Rubin E."/>
        </authorList>
    </citation>
    <scope>NUCLEOTIDE SEQUENCE [LARGE SCALE GENOMIC DNA]</scope>
    <source>
        <strain evidence="11 12">USBA 36</strain>
    </source>
</reference>
<protein>
    <recommendedName>
        <fullName evidence="9">TRAP transporter small permease protein</fullName>
    </recommendedName>
</protein>
<feature type="transmembrane region" description="Helical" evidence="9">
    <location>
        <begin position="132"/>
        <end position="157"/>
    </location>
</feature>
<dbReference type="GO" id="GO:0015740">
    <property type="term" value="P:C4-dicarboxylate transport"/>
    <property type="evidence" value="ECO:0007669"/>
    <property type="project" value="TreeGrafter"/>
</dbReference>
<dbReference type="PANTHER" id="PTHR35011:SF10">
    <property type="entry name" value="TRAP TRANSPORTER SMALL PERMEASE PROTEIN"/>
    <property type="match status" value="1"/>
</dbReference>
<proteinExistence type="inferred from homology"/>
<evidence type="ECO:0000256" key="4">
    <source>
        <dbReference type="ARBA" id="ARBA00022519"/>
    </source>
</evidence>
<dbReference type="EMBL" id="RBIG01000001">
    <property type="protein sequence ID" value="RKQ72735.1"/>
    <property type="molecule type" value="Genomic_DNA"/>
</dbReference>
<keyword evidence="5 9" id="KW-0812">Transmembrane</keyword>
<name>A0A420WPE7_9PROT</name>
<evidence type="ECO:0000256" key="3">
    <source>
        <dbReference type="ARBA" id="ARBA00022475"/>
    </source>
</evidence>
<comment type="caution">
    <text evidence="11">The sequence shown here is derived from an EMBL/GenBank/DDBJ whole genome shotgun (WGS) entry which is preliminary data.</text>
</comment>
<feature type="transmembrane region" description="Helical" evidence="9">
    <location>
        <begin position="88"/>
        <end position="110"/>
    </location>
</feature>
<comment type="subunit">
    <text evidence="9">The complex comprises the extracytoplasmic solute receptor protein and the two transmembrane proteins.</text>
</comment>
<dbReference type="PANTHER" id="PTHR35011">
    <property type="entry name" value="2,3-DIKETO-L-GULONATE TRAP TRANSPORTER SMALL PERMEASE PROTEIN YIAM"/>
    <property type="match status" value="1"/>
</dbReference>
<gene>
    <name evidence="11" type="ORF">BCL74_0503</name>
</gene>
<dbReference type="Pfam" id="PF04290">
    <property type="entry name" value="DctQ"/>
    <property type="match status" value="1"/>
</dbReference>
<dbReference type="Proteomes" id="UP000277424">
    <property type="component" value="Unassembled WGS sequence"/>
</dbReference>
<accession>A0A420WPE7</accession>